<reference evidence="1 2" key="1">
    <citation type="submission" date="2020-08" db="EMBL/GenBank/DDBJ databases">
        <title>Sequencing the genomes of 1000 actinobacteria strains.</title>
        <authorList>
            <person name="Klenk H.-P."/>
        </authorList>
    </citation>
    <scope>NUCLEOTIDE SEQUENCE [LARGE SCALE GENOMIC DNA]</scope>
    <source>
        <strain evidence="1 2">DSM 45584</strain>
    </source>
</reference>
<name>A0A840Q602_9PSEU</name>
<dbReference type="RefSeq" id="WP_184727262.1">
    <property type="nucleotide sequence ID" value="NZ_JACHIW010000001.1"/>
</dbReference>
<evidence type="ECO:0000313" key="1">
    <source>
        <dbReference type="EMBL" id="MBB5156054.1"/>
    </source>
</evidence>
<protein>
    <submittedName>
        <fullName evidence="1">Chromosomal replication initiation ATPase DnaA</fullName>
    </submittedName>
</protein>
<organism evidence="1 2">
    <name type="scientific">Saccharopolyspora phatthalungensis</name>
    <dbReference type="NCBI Taxonomy" id="664693"/>
    <lineage>
        <taxon>Bacteria</taxon>
        <taxon>Bacillati</taxon>
        <taxon>Actinomycetota</taxon>
        <taxon>Actinomycetes</taxon>
        <taxon>Pseudonocardiales</taxon>
        <taxon>Pseudonocardiaceae</taxon>
        <taxon>Saccharopolyspora</taxon>
    </lineage>
</organism>
<gene>
    <name evidence="1" type="ORF">BJ970_003588</name>
</gene>
<evidence type="ECO:0000313" key="2">
    <source>
        <dbReference type="Proteomes" id="UP000584374"/>
    </source>
</evidence>
<dbReference type="AlphaFoldDB" id="A0A840Q602"/>
<dbReference type="EMBL" id="JACHIW010000001">
    <property type="protein sequence ID" value="MBB5156054.1"/>
    <property type="molecule type" value="Genomic_DNA"/>
</dbReference>
<comment type="caution">
    <text evidence="1">The sequence shown here is derived from an EMBL/GenBank/DDBJ whole genome shotgun (WGS) entry which is preliminary data.</text>
</comment>
<sequence length="78" mass="8791">MTDHPYAGTLAALETIRAQWALELEKTTEPAHAAVLRQNLAELDKALDRLVAYDRFHLQEMKPSARRAHVASVLAELR</sequence>
<keyword evidence="2" id="KW-1185">Reference proteome</keyword>
<dbReference type="Proteomes" id="UP000584374">
    <property type="component" value="Unassembled WGS sequence"/>
</dbReference>
<accession>A0A840Q602</accession>
<proteinExistence type="predicted"/>